<keyword evidence="2" id="KW-1185">Reference proteome</keyword>
<dbReference type="EMBL" id="ONZF01000016">
    <property type="protein sequence ID" value="SPJ26260.1"/>
    <property type="molecule type" value="Genomic_DNA"/>
</dbReference>
<evidence type="ECO:0000313" key="1">
    <source>
        <dbReference type="EMBL" id="SPJ26260.1"/>
    </source>
</evidence>
<protein>
    <submittedName>
        <fullName evidence="1">Uncharacterized protein</fullName>
    </submittedName>
</protein>
<sequence>MKNDWMIHVLKDLRTFAEMNGLDDLAGKLVETLEVALPAVAGLEASDEARLTSYAGTSGNLGRASRGDH</sequence>
<dbReference type="AlphaFoldDB" id="A0A2R8C1J1"/>
<proteinExistence type="predicted"/>
<reference evidence="1 2" key="1">
    <citation type="submission" date="2018-03" db="EMBL/GenBank/DDBJ databases">
        <authorList>
            <person name="Keele B.F."/>
        </authorList>
    </citation>
    <scope>NUCLEOTIDE SEQUENCE [LARGE SCALE GENOMIC DNA]</scope>
    <source>
        <strain evidence="1 2">CECT 8504</strain>
    </source>
</reference>
<name>A0A2R8C1J1_9RHOB</name>
<dbReference type="Proteomes" id="UP000244912">
    <property type="component" value="Unassembled WGS sequence"/>
</dbReference>
<dbReference type="RefSeq" id="WP_181375899.1">
    <property type="nucleotide sequence ID" value="NZ_ONZF01000016.1"/>
</dbReference>
<gene>
    <name evidence="1" type="ORF">PAA8504_04117</name>
</gene>
<evidence type="ECO:0000313" key="2">
    <source>
        <dbReference type="Proteomes" id="UP000244912"/>
    </source>
</evidence>
<accession>A0A2R8C1J1</accession>
<organism evidence="1 2">
    <name type="scientific">Palleronia abyssalis</name>
    <dbReference type="NCBI Taxonomy" id="1501240"/>
    <lineage>
        <taxon>Bacteria</taxon>
        <taxon>Pseudomonadati</taxon>
        <taxon>Pseudomonadota</taxon>
        <taxon>Alphaproteobacteria</taxon>
        <taxon>Rhodobacterales</taxon>
        <taxon>Roseobacteraceae</taxon>
        <taxon>Palleronia</taxon>
    </lineage>
</organism>